<dbReference type="PANTHER" id="PTHR10374:SF30">
    <property type="entry name" value="LACTOYLGLUTATHIONE LYASE"/>
    <property type="match status" value="1"/>
</dbReference>
<dbReference type="GO" id="GO:0046872">
    <property type="term" value="F:metal ion binding"/>
    <property type="evidence" value="ECO:0007669"/>
    <property type="project" value="UniProtKB-UniRule"/>
</dbReference>
<feature type="domain" description="VOC" evidence="10">
    <location>
        <begin position="5"/>
        <end position="161"/>
    </location>
</feature>
<keyword evidence="6 9" id="KW-0456">Lyase</keyword>
<evidence type="ECO:0000313" key="11">
    <source>
        <dbReference type="EMBL" id="KPV71837.1"/>
    </source>
</evidence>
<dbReference type="GO" id="GO:0004462">
    <property type="term" value="F:lactoylglutathione lyase activity"/>
    <property type="evidence" value="ECO:0007669"/>
    <property type="project" value="UniProtKB-UniRule"/>
</dbReference>
<evidence type="ECO:0000259" key="10">
    <source>
        <dbReference type="PROSITE" id="PS51819"/>
    </source>
</evidence>
<gene>
    <name evidence="11" type="ORF">RHOBADRAFT_47543</name>
</gene>
<evidence type="ECO:0000256" key="5">
    <source>
        <dbReference type="ARBA" id="ARBA00022833"/>
    </source>
</evidence>
<dbReference type="CDD" id="cd07233">
    <property type="entry name" value="GlxI_Zn"/>
    <property type="match status" value="1"/>
</dbReference>
<feature type="binding site" evidence="8">
    <location>
        <position position="111"/>
    </location>
    <ligand>
        <name>Zn(2+)</name>
        <dbReference type="ChEBI" id="CHEBI:29105"/>
        <note>ligand shared between dimeric partners</note>
    </ligand>
</feature>
<dbReference type="PANTHER" id="PTHR10374">
    <property type="entry name" value="LACTOYLGLUTATHIONE LYASE GLYOXALASE I"/>
    <property type="match status" value="1"/>
</dbReference>
<dbReference type="Proteomes" id="UP000053890">
    <property type="component" value="Unassembled WGS sequence"/>
</dbReference>
<dbReference type="PROSITE" id="PS51819">
    <property type="entry name" value="VOC"/>
    <property type="match status" value="1"/>
</dbReference>
<dbReference type="STRING" id="578459.A0A0N8PZB2"/>
<dbReference type="NCBIfam" id="TIGR00068">
    <property type="entry name" value="glyox_I"/>
    <property type="match status" value="1"/>
</dbReference>
<dbReference type="SUPFAM" id="SSF54593">
    <property type="entry name" value="Glyoxalase/Bleomycin resistance protein/Dihydroxybiphenyl dioxygenase"/>
    <property type="match status" value="1"/>
</dbReference>
<dbReference type="RefSeq" id="XP_018267886.1">
    <property type="nucleotide sequence ID" value="XM_018415003.1"/>
</dbReference>
<keyword evidence="12" id="KW-1185">Reference proteome</keyword>
<evidence type="ECO:0000256" key="8">
    <source>
        <dbReference type="PIRSR" id="PIRSR604361-3"/>
    </source>
</evidence>
<protein>
    <recommendedName>
        <fullName evidence="3 9">Lactoylglutathione lyase</fullName>
        <ecNumber evidence="3 9">4.4.1.5</ecNumber>
    </recommendedName>
    <alternativeName>
        <fullName evidence="9">Glyoxalase I</fullName>
    </alternativeName>
</protein>
<dbReference type="InterPro" id="IPR004361">
    <property type="entry name" value="Glyoxalase_1"/>
</dbReference>
<dbReference type="Gene3D" id="3.10.180.10">
    <property type="entry name" value="2,3-Dihydroxybiphenyl 1,2-Dioxygenase, domain 1"/>
    <property type="match status" value="1"/>
</dbReference>
<accession>A0A0N8PZB2</accession>
<dbReference type="OMA" id="WVEIIQP"/>
<feature type="active site" description="Proton donor/acceptor" evidence="7">
    <location>
        <position position="157"/>
    </location>
</feature>
<dbReference type="UniPathway" id="UPA00619">
    <property type="reaction ID" value="UER00675"/>
</dbReference>
<comment type="function">
    <text evidence="9">Catalyzes the conversion of hemimercaptal, formed from methylglyoxal and glutathione, to S-lactoylglutathione.</text>
</comment>
<sequence>MGRFALNHTMLRVKDAEKSLDFYTRILGMEKSESLFPTSPFGVHESPGGDFTNYFLAFPEEGKEGLSAEEKAERKFKREGVLELCHNWGTEKDADFSYANGNEEPGRGFGHIALSCEDVEAECDRLEKEGVEFKKKPSEGRMRHIAFIYDPDRYWIELVPSGGKKGEKGM</sequence>
<evidence type="ECO:0000256" key="6">
    <source>
        <dbReference type="ARBA" id="ARBA00023239"/>
    </source>
</evidence>
<dbReference type="PROSITE" id="PS00935">
    <property type="entry name" value="GLYOXALASE_I_2"/>
    <property type="match status" value="1"/>
</dbReference>
<dbReference type="InterPro" id="IPR004360">
    <property type="entry name" value="Glyas_Fos-R_dOase_dom"/>
</dbReference>
<evidence type="ECO:0000256" key="7">
    <source>
        <dbReference type="PIRSR" id="PIRSR604361-1"/>
    </source>
</evidence>
<dbReference type="AlphaFoldDB" id="A0A0N8PZB2"/>
<evidence type="ECO:0000256" key="4">
    <source>
        <dbReference type="ARBA" id="ARBA00022723"/>
    </source>
</evidence>
<keyword evidence="5 8" id="KW-0862">Zinc</keyword>
<organism evidence="11 12">
    <name type="scientific">Rhodotorula graminis (strain WP1)</name>
    <dbReference type="NCBI Taxonomy" id="578459"/>
    <lineage>
        <taxon>Eukaryota</taxon>
        <taxon>Fungi</taxon>
        <taxon>Dikarya</taxon>
        <taxon>Basidiomycota</taxon>
        <taxon>Pucciniomycotina</taxon>
        <taxon>Microbotryomycetes</taxon>
        <taxon>Sporidiobolales</taxon>
        <taxon>Sporidiobolaceae</taxon>
        <taxon>Rhodotorula</taxon>
    </lineage>
</organism>
<feature type="binding site" evidence="8">
    <location>
        <position position="83"/>
    </location>
    <ligand>
        <name>Zn(2+)</name>
        <dbReference type="ChEBI" id="CHEBI:29105"/>
        <note>ligand shared between dimeric partners</note>
    </ligand>
</feature>
<dbReference type="InterPro" id="IPR037523">
    <property type="entry name" value="VOC_core"/>
</dbReference>
<reference evidence="11 12" key="1">
    <citation type="journal article" date="2015" name="Front. Microbiol.">
        <title>Genome sequence of the plant growth promoting endophytic yeast Rhodotorula graminis WP1.</title>
        <authorList>
            <person name="Firrincieli A."/>
            <person name="Otillar R."/>
            <person name="Salamov A."/>
            <person name="Schmutz J."/>
            <person name="Khan Z."/>
            <person name="Redman R.S."/>
            <person name="Fleck N.D."/>
            <person name="Lindquist E."/>
            <person name="Grigoriev I.V."/>
            <person name="Doty S.L."/>
        </authorList>
    </citation>
    <scope>NUCLEOTIDE SEQUENCE [LARGE SCALE GENOMIC DNA]</scope>
    <source>
        <strain evidence="11 12">WP1</strain>
    </source>
</reference>
<evidence type="ECO:0000313" key="12">
    <source>
        <dbReference type="Proteomes" id="UP000053890"/>
    </source>
</evidence>
<dbReference type="Pfam" id="PF00903">
    <property type="entry name" value="Glyoxalase"/>
    <property type="match status" value="1"/>
</dbReference>
<evidence type="ECO:0000256" key="3">
    <source>
        <dbReference type="ARBA" id="ARBA00012081"/>
    </source>
</evidence>
<comment type="similarity">
    <text evidence="2 9">Belongs to the glyoxalase I family.</text>
</comment>
<dbReference type="EC" id="4.4.1.5" evidence="3 9"/>
<dbReference type="GeneID" id="28975451"/>
<dbReference type="EMBL" id="KQ474091">
    <property type="protein sequence ID" value="KPV71837.1"/>
    <property type="molecule type" value="Genomic_DNA"/>
</dbReference>
<comment type="pathway">
    <text evidence="1 9">Secondary metabolite metabolism; methylglyoxal degradation; (R)-lactate from methylglyoxal: step 1/2.</text>
</comment>
<dbReference type="PROSITE" id="PS00934">
    <property type="entry name" value="GLYOXALASE_I_1"/>
    <property type="match status" value="1"/>
</dbReference>
<proteinExistence type="inferred from homology"/>
<comment type="cofactor">
    <cofactor evidence="8">
        <name>Zn(2+)</name>
        <dbReference type="ChEBI" id="CHEBI:29105"/>
    </cofactor>
    <text evidence="8">Binds 1 zinc ion per subunit. In the homodimer, two zinc ions are bound between subunits.</text>
</comment>
<name>A0A0N8PZB2_RHOGW</name>
<feature type="binding site" evidence="8">
    <location>
        <position position="157"/>
    </location>
    <ligand>
        <name>Zn(2+)</name>
        <dbReference type="ChEBI" id="CHEBI:29105"/>
        <note>ligand shared between dimeric partners</note>
    </ligand>
</feature>
<evidence type="ECO:0000256" key="2">
    <source>
        <dbReference type="ARBA" id="ARBA00010363"/>
    </source>
</evidence>
<dbReference type="OrthoDB" id="16820at2759"/>
<dbReference type="InterPro" id="IPR018146">
    <property type="entry name" value="Glyoxalase_1_CS"/>
</dbReference>
<evidence type="ECO:0000256" key="9">
    <source>
        <dbReference type="RuleBase" id="RU361179"/>
    </source>
</evidence>
<evidence type="ECO:0000256" key="1">
    <source>
        <dbReference type="ARBA" id="ARBA00005008"/>
    </source>
</evidence>
<comment type="catalytic activity">
    <reaction evidence="9">
        <text>(R)-S-lactoylglutathione = methylglyoxal + glutathione</text>
        <dbReference type="Rhea" id="RHEA:19069"/>
        <dbReference type="ChEBI" id="CHEBI:17158"/>
        <dbReference type="ChEBI" id="CHEBI:57474"/>
        <dbReference type="ChEBI" id="CHEBI:57925"/>
        <dbReference type="EC" id="4.4.1.5"/>
    </reaction>
</comment>
<keyword evidence="4 8" id="KW-0479">Metal-binding</keyword>
<dbReference type="InterPro" id="IPR029068">
    <property type="entry name" value="Glyas_Bleomycin-R_OHBP_Dase"/>
</dbReference>